<protein>
    <submittedName>
        <fullName evidence="3">RasGAP protein</fullName>
    </submittedName>
</protein>
<dbReference type="SMART" id="SM00323">
    <property type="entry name" value="RasGAP"/>
    <property type="match status" value="1"/>
</dbReference>
<evidence type="ECO:0000259" key="2">
    <source>
        <dbReference type="PROSITE" id="PS50018"/>
    </source>
</evidence>
<proteinExistence type="predicted"/>
<dbReference type="Pfam" id="PF00616">
    <property type="entry name" value="RasGAP"/>
    <property type="match status" value="1"/>
</dbReference>
<dbReference type="GO" id="GO:0005096">
    <property type="term" value="F:GTPase activator activity"/>
    <property type="evidence" value="ECO:0007669"/>
    <property type="project" value="TreeGrafter"/>
</dbReference>
<sequence length="588" mass="64279">MPAKPMTESGTVAVGDVRNPRIAIPADIMFSPKRAALYSTMTSLLVRCPYYISRVIFFLKEHECDGLLAIILNSLFGDPQHEKELIALFTEIIWLEVDRTNSVSIVMRNDAPSVHMLSAYLRNKQCLDFLKVAVGPTVETIVDLGNISLDPDLAAVYQDWARTQKSMRLAPVVSAVEAASYTEVQNLSRRRQRYLAHVASHCLFDITGARHRIPSGLRAICSNMLQATRRKFPEADAVRGYSLVGGIFFLRFVNAALTTPSQYGLLDAPASGIVNTNLKLVARLMQRMSNYSAKMPEEWPSDAHNFMKANLAEFHSFLASLTVGPEGTGDPCGDDAGTLGSRRVQSAGTLAASVTVVAIGTPSGKGDSTSGRFRSSSSVAKCGSCGSECLEDSLLLVNPKHLKGARVSASRRVISHRVQSTPWAELSLWRNEGSSRRANGVSLPLSCAMEQPRQPRQPCENLVDSPTSPTSSGTNSSSSGHCSVRSMFDMGKMLLEGSEGGRLRRPGRSGAFGDVSLPLNDLYLLQKYLLMYEDAWAPGEAEWHMRQAKDSAADVKVHNPMQRCLRDLGPAPALVRTLNNHRMRLPID</sequence>
<feature type="region of interest" description="Disordered" evidence="1">
    <location>
        <begin position="450"/>
        <end position="482"/>
    </location>
</feature>
<evidence type="ECO:0000256" key="1">
    <source>
        <dbReference type="SAM" id="MobiDB-lite"/>
    </source>
</evidence>
<dbReference type="PANTHER" id="PTHR14149">
    <property type="entry name" value="RAS GTPASE-ACTIVATING PROTEIN WITH IQ MOTIF"/>
    <property type="match status" value="1"/>
</dbReference>
<dbReference type="EMBL" id="JANBUO010000234">
    <property type="protein sequence ID" value="KAJ2806019.1"/>
    <property type="molecule type" value="Genomic_DNA"/>
</dbReference>
<comment type="caution">
    <text evidence="3">The sequence shown here is derived from an EMBL/GenBank/DDBJ whole genome shotgun (WGS) entry which is preliminary data.</text>
</comment>
<dbReference type="PROSITE" id="PS50018">
    <property type="entry name" value="RAS_GTPASE_ACTIV_2"/>
    <property type="match status" value="1"/>
</dbReference>
<dbReference type="InterPro" id="IPR001936">
    <property type="entry name" value="RasGAP_dom"/>
</dbReference>
<feature type="compositionally biased region" description="Low complexity" evidence="1">
    <location>
        <begin position="465"/>
        <end position="480"/>
    </location>
</feature>
<evidence type="ECO:0000313" key="3">
    <source>
        <dbReference type="EMBL" id="KAJ2806019.1"/>
    </source>
</evidence>
<reference evidence="3" key="1">
    <citation type="submission" date="2022-07" db="EMBL/GenBank/DDBJ databases">
        <title>Phylogenomic reconstructions and comparative analyses of Kickxellomycotina fungi.</title>
        <authorList>
            <person name="Reynolds N.K."/>
            <person name="Stajich J.E."/>
            <person name="Barry K."/>
            <person name="Grigoriev I.V."/>
            <person name="Crous P."/>
            <person name="Smith M.E."/>
        </authorList>
    </citation>
    <scope>NUCLEOTIDE SEQUENCE</scope>
    <source>
        <strain evidence="3">NRRL 1565</strain>
    </source>
</reference>
<evidence type="ECO:0000313" key="4">
    <source>
        <dbReference type="Proteomes" id="UP001140094"/>
    </source>
</evidence>
<organism evidence="3 4">
    <name type="scientific">Coemansia guatemalensis</name>
    <dbReference type="NCBI Taxonomy" id="2761395"/>
    <lineage>
        <taxon>Eukaryota</taxon>
        <taxon>Fungi</taxon>
        <taxon>Fungi incertae sedis</taxon>
        <taxon>Zoopagomycota</taxon>
        <taxon>Kickxellomycotina</taxon>
        <taxon>Kickxellomycetes</taxon>
        <taxon>Kickxellales</taxon>
        <taxon>Kickxellaceae</taxon>
        <taxon>Coemansia</taxon>
    </lineage>
</organism>
<dbReference type="AlphaFoldDB" id="A0A9W8HWA4"/>
<dbReference type="Gene3D" id="1.10.506.10">
    <property type="entry name" value="GTPase Activation - p120gap, domain 1"/>
    <property type="match status" value="1"/>
</dbReference>
<gene>
    <name evidence="3" type="primary">gap1_1</name>
    <name evidence="3" type="ORF">H4R20_001852</name>
</gene>
<feature type="domain" description="Ras-GAP" evidence="2">
    <location>
        <begin position="67"/>
        <end position="290"/>
    </location>
</feature>
<name>A0A9W8HWA4_9FUNG</name>
<dbReference type="InterPro" id="IPR008936">
    <property type="entry name" value="Rho_GTPase_activation_prot"/>
</dbReference>
<dbReference type="Proteomes" id="UP001140094">
    <property type="component" value="Unassembled WGS sequence"/>
</dbReference>
<dbReference type="GO" id="GO:0051015">
    <property type="term" value="F:actin filament binding"/>
    <property type="evidence" value="ECO:0007669"/>
    <property type="project" value="TreeGrafter"/>
</dbReference>
<keyword evidence="4" id="KW-1185">Reference proteome</keyword>
<dbReference type="GO" id="GO:1903479">
    <property type="term" value="P:mitotic actomyosin contractile ring assembly actin filament organization"/>
    <property type="evidence" value="ECO:0007669"/>
    <property type="project" value="TreeGrafter"/>
</dbReference>
<dbReference type="GO" id="GO:0005516">
    <property type="term" value="F:calmodulin binding"/>
    <property type="evidence" value="ECO:0007669"/>
    <property type="project" value="TreeGrafter"/>
</dbReference>
<dbReference type="PANTHER" id="PTHR14149:SF14">
    <property type="entry name" value="CALPONIN-HOMOLOGY (CH) DOMAIN-CONTAINING PROTEIN"/>
    <property type="match status" value="1"/>
</dbReference>
<accession>A0A9W8HWA4</accession>
<dbReference type="GO" id="GO:0005938">
    <property type="term" value="C:cell cortex"/>
    <property type="evidence" value="ECO:0007669"/>
    <property type="project" value="TreeGrafter"/>
</dbReference>
<dbReference type="OrthoDB" id="775356at2759"/>
<dbReference type="SUPFAM" id="SSF48350">
    <property type="entry name" value="GTPase activation domain, GAP"/>
    <property type="match status" value="1"/>
</dbReference>